<evidence type="ECO:0000313" key="3">
    <source>
        <dbReference type="Proteomes" id="UP000826271"/>
    </source>
</evidence>
<name>A0AAV6WN34_9LAMI</name>
<organism evidence="2 3">
    <name type="scientific">Buddleja alternifolia</name>
    <dbReference type="NCBI Taxonomy" id="168488"/>
    <lineage>
        <taxon>Eukaryota</taxon>
        <taxon>Viridiplantae</taxon>
        <taxon>Streptophyta</taxon>
        <taxon>Embryophyta</taxon>
        <taxon>Tracheophyta</taxon>
        <taxon>Spermatophyta</taxon>
        <taxon>Magnoliopsida</taxon>
        <taxon>eudicotyledons</taxon>
        <taxon>Gunneridae</taxon>
        <taxon>Pentapetalae</taxon>
        <taxon>asterids</taxon>
        <taxon>lamiids</taxon>
        <taxon>Lamiales</taxon>
        <taxon>Scrophulariaceae</taxon>
        <taxon>Buddlejeae</taxon>
        <taxon>Buddleja</taxon>
    </lineage>
</organism>
<evidence type="ECO:0000256" key="1">
    <source>
        <dbReference type="SAM" id="MobiDB-lite"/>
    </source>
</evidence>
<sequence>MVGKRKQNSYFDGSSSERGKGREYDSLMSKWLGLEEDESHMPNSLLRLKYQETASEPIRLQGKNGVFKVMVNKKKKIDIPSQHKKYDHREVEERGGSRSEDVIKKDFSKRVPVLPASRIRPENRGLFIDKEKTVKKEERGLKMERMKSDFNKGIKNRDLESDGTGTALKLAPPGPQVFSPKKVVIKEEKRPPPENVTPIAQRSNDKGKEGSEVKAKRGGSTEKQMLREKIRGKLIDAGI</sequence>
<dbReference type="Proteomes" id="UP000826271">
    <property type="component" value="Unassembled WGS sequence"/>
</dbReference>
<proteinExistence type="predicted"/>
<evidence type="ECO:0000313" key="2">
    <source>
        <dbReference type="EMBL" id="KAG8370295.1"/>
    </source>
</evidence>
<keyword evidence="3" id="KW-1185">Reference proteome</keyword>
<comment type="caution">
    <text evidence="2">The sequence shown here is derived from an EMBL/GenBank/DDBJ whole genome shotgun (WGS) entry which is preliminary data.</text>
</comment>
<feature type="compositionally biased region" description="Basic and acidic residues" evidence="1">
    <location>
        <begin position="138"/>
        <end position="160"/>
    </location>
</feature>
<feature type="compositionally biased region" description="Basic and acidic residues" evidence="1">
    <location>
        <begin position="87"/>
        <end position="99"/>
    </location>
</feature>
<gene>
    <name evidence="2" type="ORF">BUALT_Bualt14G0102100</name>
</gene>
<feature type="region of interest" description="Disordered" evidence="1">
    <location>
        <begin position="79"/>
        <end position="99"/>
    </location>
</feature>
<feature type="compositionally biased region" description="Basic and acidic residues" evidence="1">
    <location>
        <begin position="203"/>
        <end position="215"/>
    </location>
</feature>
<feature type="region of interest" description="Disordered" evidence="1">
    <location>
        <begin position="1"/>
        <end position="23"/>
    </location>
</feature>
<dbReference type="EMBL" id="WHWC01000014">
    <property type="protein sequence ID" value="KAG8370295.1"/>
    <property type="molecule type" value="Genomic_DNA"/>
</dbReference>
<reference evidence="2" key="1">
    <citation type="submission" date="2019-10" db="EMBL/GenBank/DDBJ databases">
        <authorList>
            <person name="Zhang R."/>
            <person name="Pan Y."/>
            <person name="Wang J."/>
            <person name="Ma R."/>
            <person name="Yu S."/>
        </authorList>
    </citation>
    <scope>NUCLEOTIDE SEQUENCE</scope>
    <source>
        <strain evidence="2">LA-IB0</strain>
        <tissue evidence="2">Leaf</tissue>
    </source>
</reference>
<feature type="region of interest" description="Disordered" evidence="1">
    <location>
        <begin position="138"/>
        <end position="226"/>
    </location>
</feature>
<dbReference type="AlphaFoldDB" id="A0AAV6WN34"/>
<accession>A0AAV6WN34</accession>
<protein>
    <submittedName>
        <fullName evidence="2">Uncharacterized protein</fullName>
    </submittedName>
</protein>